<feature type="domain" description="B30.2/SPRY" evidence="8">
    <location>
        <begin position="378"/>
        <end position="575"/>
    </location>
</feature>
<dbReference type="Pfam" id="PF00643">
    <property type="entry name" value="zf-B_box"/>
    <property type="match status" value="1"/>
</dbReference>
<dbReference type="AlphaFoldDB" id="A0A3B3R5D0"/>
<reference evidence="9" key="2">
    <citation type="submission" date="2025-09" db="UniProtKB">
        <authorList>
            <consortium name="Ensembl"/>
        </authorList>
    </citation>
    <scope>IDENTIFICATION</scope>
</reference>
<evidence type="ECO:0000256" key="4">
    <source>
        <dbReference type="PROSITE-ProRule" id="PRU00024"/>
    </source>
</evidence>
<feature type="region of interest" description="Disordered" evidence="6">
    <location>
        <begin position="576"/>
        <end position="607"/>
    </location>
</feature>
<dbReference type="InterPro" id="IPR003879">
    <property type="entry name" value="Butyrophylin_SPRY"/>
</dbReference>
<dbReference type="OrthoDB" id="6270329at2759"/>
<dbReference type="Pfam" id="PF13765">
    <property type="entry name" value="PRY"/>
    <property type="match status" value="1"/>
</dbReference>
<keyword evidence="3" id="KW-0862">Zinc</keyword>
<dbReference type="PANTHER" id="PTHR25465">
    <property type="entry name" value="B-BOX DOMAIN CONTAINING"/>
    <property type="match status" value="1"/>
</dbReference>
<feature type="compositionally biased region" description="Low complexity" evidence="6">
    <location>
        <begin position="579"/>
        <end position="607"/>
    </location>
</feature>
<dbReference type="InterPro" id="IPR000315">
    <property type="entry name" value="Znf_B-box"/>
</dbReference>
<organism evidence="9 10">
    <name type="scientific">Paramormyrops kingsleyae</name>
    <dbReference type="NCBI Taxonomy" id="1676925"/>
    <lineage>
        <taxon>Eukaryota</taxon>
        <taxon>Metazoa</taxon>
        <taxon>Chordata</taxon>
        <taxon>Craniata</taxon>
        <taxon>Vertebrata</taxon>
        <taxon>Euteleostomi</taxon>
        <taxon>Actinopterygii</taxon>
        <taxon>Neopterygii</taxon>
        <taxon>Teleostei</taxon>
        <taxon>Osteoglossocephala</taxon>
        <taxon>Osteoglossomorpha</taxon>
        <taxon>Osteoglossiformes</taxon>
        <taxon>Mormyridae</taxon>
        <taxon>Paramormyrops</taxon>
    </lineage>
</organism>
<dbReference type="InterPro" id="IPR051051">
    <property type="entry name" value="E3_ubiq-ligase_TRIM/RNF"/>
</dbReference>
<evidence type="ECO:0000313" key="9">
    <source>
        <dbReference type="Ensembl" id="ENSPKIP00000013115.1"/>
    </source>
</evidence>
<feature type="coiled-coil region" evidence="5">
    <location>
        <begin position="196"/>
        <end position="302"/>
    </location>
</feature>
<dbReference type="InterPro" id="IPR013320">
    <property type="entry name" value="ConA-like_dom_sf"/>
</dbReference>
<dbReference type="Proteomes" id="UP000261540">
    <property type="component" value="Unplaced"/>
</dbReference>
<dbReference type="GeneTree" id="ENSGT00940000161116"/>
<dbReference type="InterPro" id="IPR003877">
    <property type="entry name" value="SPRY_dom"/>
</dbReference>
<keyword evidence="2 4" id="KW-0863">Zinc-finger</keyword>
<sequence length="607" mass="67955">MADTTAEVSGPATAIEGTRAMRSKDGLQGSLQHRNQQNQKDPEDMNGDSSGKNILEWLSCQSARDNSAESRPFPSADPRGPAESKKEEAQEAGEAESLETDGVRCDSCIEVPRRALKSCLTCQVSYCLEHLRPHLENTRFQKHRLVEPLCNIEGPACEGHGRPLDLYCHQDRCCMCRACADENHQGHQVTPLGEVRKQMEKELRQKEAEVEKVANSAENAIVKLQDNIMSLKRSVADVFNLISGQFSELAAAVMKAHRAMTEALEEDVRKATRQAEGVRLHLEQKSTDLKKIRAQIDKMSRNNNDIDFIQEYLQLKAGSLDFSLPGVYISLTEQLAAVSLVVVESTQELCEKLPSMYKEKLIETHKREKLAIRSTISVIAAEPHPQVREDFLKYGASLTFDPNTAHKFLRLTMENRRVTNSTPWQQSYSDSPERFEHWRQALAVESFYLGRHYFEVEAKGDGAHMGLSYKRINRKSQESNGCITGNDFSWCLQWRSNGFSAWHADVEMPLAASKLVRIGVYVDYDGGQLAFYGVTDSMMLLHQFRAEFLEPLHPAVWLPKKEGAILLLSPKEAPTIEDSPLMSPSSTLSPSTTSPSSLSPSLQSPST</sequence>
<dbReference type="Gene3D" id="4.10.830.40">
    <property type="match status" value="1"/>
</dbReference>
<dbReference type="PRINTS" id="PR01407">
    <property type="entry name" value="BUTYPHLNCDUF"/>
</dbReference>
<keyword evidence="10" id="KW-1185">Reference proteome</keyword>
<dbReference type="InterPro" id="IPR006574">
    <property type="entry name" value="PRY"/>
</dbReference>
<feature type="region of interest" description="Disordered" evidence="6">
    <location>
        <begin position="1"/>
        <end position="98"/>
    </location>
</feature>
<dbReference type="GO" id="GO:0008270">
    <property type="term" value="F:zinc ion binding"/>
    <property type="evidence" value="ECO:0007669"/>
    <property type="project" value="UniProtKB-KW"/>
</dbReference>
<dbReference type="Gene3D" id="2.60.120.920">
    <property type="match status" value="1"/>
</dbReference>
<dbReference type="Pfam" id="PF25600">
    <property type="entry name" value="TRIM_CC"/>
    <property type="match status" value="1"/>
</dbReference>
<keyword evidence="1" id="KW-0479">Metal-binding</keyword>
<dbReference type="Gene3D" id="3.30.160.60">
    <property type="entry name" value="Classic Zinc Finger"/>
    <property type="match status" value="1"/>
</dbReference>
<proteinExistence type="predicted"/>
<feature type="compositionally biased region" description="Basic and acidic residues" evidence="6">
    <location>
        <begin position="80"/>
        <end position="89"/>
    </location>
</feature>
<name>A0A3B3R5D0_9TELE</name>
<dbReference type="RefSeq" id="XP_023672291.1">
    <property type="nucleotide sequence ID" value="XM_023816523.2"/>
</dbReference>
<accession>A0A3B3R5D0</accession>
<dbReference type="InterPro" id="IPR001870">
    <property type="entry name" value="B30.2/SPRY"/>
</dbReference>
<dbReference type="GO" id="GO:0005737">
    <property type="term" value="C:cytoplasm"/>
    <property type="evidence" value="ECO:0007669"/>
    <property type="project" value="UniProtKB-ARBA"/>
</dbReference>
<keyword evidence="5" id="KW-0175">Coiled coil</keyword>
<dbReference type="KEGG" id="pki:111846398"/>
<evidence type="ECO:0000259" key="8">
    <source>
        <dbReference type="PROSITE" id="PS50188"/>
    </source>
</evidence>
<evidence type="ECO:0000259" key="7">
    <source>
        <dbReference type="PROSITE" id="PS50119"/>
    </source>
</evidence>
<dbReference type="CDD" id="cd19769">
    <property type="entry name" value="Bbox2_TRIM16-like"/>
    <property type="match status" value="1"/>
</dbReference>
<evidence type="ECO:0000256" key="2">
    <source>
        <dbReference type="ARBA" id="ARBA00022771"/>
    </source>
</evidence>
<protein>
    <submittedName>
        <fullName evidence="9">Tripartite motif-containing protein 16-like protein</fullName>
    </submittedName>
</protein>
<feature type="domain" description="B box-type" evidence="7">
    <location>
        <begin position="157"/>
        <end position="192"/>
    </location>
</feature>
<reference evidence="9" key="1">
    <citation type="submission" date="2025-08" db="UniProtKB">
        <authorList>
            <consortium name="Ensembl"/>
        </authorList>
    </citation>
    <scope>IDENTIFICATION</scope>
</reference>
<dbReference type="SMART" id="SM00589">
    <property type="entry name" value="PRY"/>
    <property type="match status" value="1"/>
</dbReference>
<dbReference type="PANTHER" id="PTHR25465:SF10">
    <property type="entry name" value="TRIPARTITE MOTIF-CONTAINING PROTEIN 16-RELATED"/>
    <property type="match status" value="1"/>
</dbReference>
<dbReference type="STRING" id="1676925.ENSPKIP00000013115"/>
<evidence type="ECO:0000313" key="10">
    <source>
        <dbReference type="Proteomes" id="UP000261540"/>
    </source>
</evidence>
<dbReference type="SUPFAM" id="SSF57845">
    <property type="entry name" value="B-box zinc-binding domain"/>
    <property type="match status" value="1"/>
</dbReference>
<dbReference type="InterPro" id="IPR043136">
    <property type="entry name" value="B30.2/SPRY_sf"/>
</dbReference>
<dbReference type="PROSITE" id="PS50188">
    <property type="entry name" value="B302_SPRY"/>
    <property type="match status" value="1"/>
</dbReference>
<feature type="compositionally biased region" description="Polar residues" evidence="6">
    <location>
        <begin position="29"/>
        <end position="39"/>
    </location>
</feature>
<dbReference type="GeneID" id="111846398"/>
<dbReference type="PROSITE" id="PS50119">
    <property type="entry name" value="ZF_BBOX"/>
    <property type="match status" value="1"/>
</dbReference>
<dbReference type="SUPFAM" id="SSF49899">
    <property type="entry name" value="Concanavalin A-like lectins/glucanases"/>
    <property type="match status" value="1"/>
</dbReference>
<evidence type="ECO:0000256" key="5">
    <source>
        <dbReference type="SAM" id="Coils"/>
    </source>
</evidence>
<evidence type="ECO:0000256" key="1">
    <source>
        <dbReference type="ARBA" id="ARBA00022723"/>
    </source>
</evidence>
<dbReference type="Ensembl" id="ENSPKIT00000037530.1">
    <property type="protein sequence ID" value="ENSPKIP00000013115.1"/>
    <property type="gene ID" value="ENSPKIG00000000672.1"/>
</dbReference>
<dbReference type="Pfam" id="PF00622">
    <property type="entry name" value="SPRY"/>
    <property type="match status" value="1"/>
</dbReference>
<dbReference type="SMART" id="SM00449">
    <property type="entry name" value="SPRY"/>
    <property type="match status" value="1"/>
</dbReference>
<dbReference type="InterPro" id="IPR058030">
    <property type="entry name" value="TRIM8/14/16/25/29/45/65_CC"/>
</dbReference>
<evidence type="ECO:0000256" key="3">
    <source>
        <dbReference type="ARBA" id="ARBA00022833"/>
    </source>
</evidence>
<evidence type="ECO:0000256" key="6">
    <source>
        <dbReference type="SAM" id="MobiDB-lite"/>
    </source>
</evidence>
<dbReference type="SMART" id="SM00336">
    <property type="entry name" value="BBOX"/>
    <property type="match status" value="2"/>
</dbReference>